<feature type="compositionally biased region" description="Low complexity" evidence="1">
    <location>
        <begin position="21"/>
        <end position="34"/>
    </location>
</feature>
<feature type="transmembrane region" description="Helical" evidence="2">
    <location>
        <begin position="207"/>
        <end position="226"/>
    </location>
</feature>
<evidence type="ECO:0000256" key="2">
    <source>
        <dbReference type="SAM" id="Phobius"/>
    </source>
</evidence>
<feature type="region of interest" description="Disordered" evidence="1">
    <location>
        <begin position="243"/>
        <end position="300"/>
    </location>
</feature>
<dbReference type="EMBL" id="JBHXCV010000031">
    <property type="protein sequence ID" value="MFD6796759.1"/>
    <property type="molecule type" value="Genomic_DNA"/>
</dbReference>
<keyword evidence="2" id="KW-0812">Transmembrane</keyword>
<feature type="compositionally biased region" description="Pro residues" evidence="1">
    <location>
        <begin position="285"/>
        <end position="300"/>
    </location>
</feature>
<feature type="region of interest" description="Disordered" evidence="1">
    <location>
        <begin position="1"/>
        <end position="63"/>
    </location>
</feature>
<dbReference type="Proteomes" id="UP001598673">
    <property type="component" value="Unassembled WGS sequence"/>
</dbReference>
<comment type="caution">
    <text evidence="3">The sequence shown here is derived from an EMBL/GenBank/DDBJ whole genome shotgun (WGS) entry which is preliminary data.</text>
</comment>
<proteinExistence type="predicted"/>
<gene>
    <name evidence="3" type="ORF">ACFWGY_25810</name>
</gene>
<evidence type="ECO:0000313" key="3">
    <source>
        <dbReference type="EMBL" id="MFD6796759.1"/>
    </source>
</evidence>
<feature type="compositionally biased region" description="Gly residues" evidence="1">
    <location>
        <begin position="35"/>
        <end position="63"/>
    </location>
</feature>
<feature type="transmembrane region" description="Helical" evidence="2">
    <location>
        <begin position="65"/>
        <end position="90"/>
    </location>
</feature>
<feature type="compositionally biased region" description="Pro residues" evidence="1">
    <location>
        <begin position="1"/>
        <end position="20"/>
    </location>
</feature>
<feature type="compositionally biased region" description="Gly residues" evidence="1">
    <location>
        <begin position="243"/>
        <end position="257"/>
    </location>
</feature>
<accession>A0ABW6GC17</accession>
<sequence>MSAPQPPNQPAWPGPPPHGPGAPQGFGLPQQPGVGVPGGAAAGQPGGFGGPRPGHSGPGGGNSNVGGWITGGVVGLLGLVTLILSITLWVDIGSAPDVPEASGQADMTYEQCVQQLGEGHATCDQLRNLQEDAEDAREQAESTAATLTFYVVMLLFSGLLAVAAGALWAFNDKLATPLRRNVPIIAAAGGVVMLGFSIMFLDEAGNVTRVVLTLIFGILITLAGLLGSMHGTARMLGVGPKPGAGAGAPGSPGGFGPPGQPGPPGGFGAPGQPPQQPGQPGGYGGPPPQGQPPQGPPPQW</sequence>
<protein>
    <submittedName>
        <fullName evidence="3">Uncharacterized protein</fullName>
    </submittedName>
</protein>
<keyword evidence="2" id="KW-1133">Transmembrane helix</keyword>
<feature type="transmembrane region" description="Helical" evidence="2">
    <location>
        <begin position="147"/>
        <end position="170"/>
    </location>
</feature>
<dbReference type="RefSeq" id="WP_258938128.1">
    <property type="nucleotide sequence ID" value="NZ_JANBBF010000014.1"/>
</dbReference>
<keyword evidence="2" id="KW-0472">Membrane</keyword>
<feature type="transmembrane region" description="Helical" evidence="2">
    <location>
        <begin position="182"/>
        <end position="201"/>
    </location>
</feature>
<name>A0ABW6GC17_9PSEU</name>
<keyword evidence="4" id="KW-1185">Reference proteome</keyword>
<evidence type="ECO:0000256" key="1">
    <source>
        <dbReference type="SAM" id="MobiDB-lite"/>
    </source>
</evidence>
<reference evidence="3 4" key="1">
    <citation type="submission" date="2024-09" db="EMBL/GenBank/DDBJ databases">
        <title>The Natural Products Discovery Center: Release of the First 8490 Sequenced Strains for Exploring Actinobacteria Biosynthetic Diversity.</title>
        <authorList>
            <person name="Kalkreuter E."/>
            <person name="Kautsar S.A."/>
            <person name="Yang D."/>
            <person name="Bader C.D."/>
            <person name="Teijaro C.N."/>
            <person name="Fluegel L."/>
            <person name="Davis C.M."/>
            <person name="Simpson J.R."/>
            <person name="Lauterbach L."/>
            <person name="Steele A.D."/>
            <person name="Gui C."/>
            <person name="Meng S."/>
            <person name="Li G."/>
            <person name="Viehrig K."/>
            <person name="Ye F."/>
            <person name="Su P."/>
            <person name="Kiefer A.F."/>
            <person name="Nichols A."/>
            <person name="Cepeda A.J."/>
            <person name="Yan W."/>
            <person name="Fan B."/>
            <person name="Jiang Y."/>
            <person name="Adhikari A."/>
            <person name="Zheng C.-J."/>
            <person name="Schuster L."/>
            <person name="Cowan T.M."/>
            <person name="Smanski M.J."/>
            <person name="Chevrette M.G."/>
            <person name="De Carvalho L.P.S."/>
            <person name="Shen B."/>
        </authorList>
    </citation>
    <scope>NUCLEOTIDE SEQUENCE [LARGE SCALE GENOMIC DNA]</scope>
    <source>
        <strain evidence="3 4">NPDC060353</strain>
    </source>
</reference>
<evidence type="ECO:0000313" key="4">
    <source>
        <dbReference type="Proteomes" id="UP001598673"/>
    </source>
</evidence>
<organism evidence="3 4">
    <name type="scientific">Prauserella salsuginis</name>
    <dbReference type="NCBI Taxonomy" id="387889"/>
    <lineage>
        <taxon>Bacteria</taxon>
        <taxon>Bacillati</taxon>
        <taxon>Actinomycetota</taxon>
        <taxon>Actinomycetes</taxon>
        <taxon>Pseudonocardiales</taxon>
        <taxon>Pseudonocardiaceae</taxon>
        <taxon>Prauserella</taxon>
        <taxon>Prauserella salsuginis group</taxon>
    </lineage>
</organism>